<protein>
    <submittedName>
        <fullName evidence="2">Heterokaryon incompatibility protein-domain-containing protein</fullName>
    </submittedName>
</protein>
<name>A0AAJ0HJW0_9PEZI</name>
<dbReference type="Pfam" id="PF06985">
    <property type="entry name" value="HET"/>
    <property type="match status" value="1"/>
</dbReference>
<dbReference type="PANTHER" id="PTHR24148:SF73">
    <property type="entry name" value="HET DOMAIN PROTEIN (AFU_ORTHOLOGUE AFUA_8G01020)"/>
    <property type="match status" value="1"/>
</dbReference>
<comment type="caution">
    <text evidence="2">The sequence shown here is derived from an EMBL/GenBank/DDBJ whole genome shotgun (WGS) entry which is preliminary data.</text>
</comment>
<reference evidence="2" key="1">
    <citation type="journal article" date="2023" name="Mol. Phylogenet. Evol.">
        <title>Genome-scale phylogeny and comparative genomics of the fungal order Sordariales.</title>
        <authorList>
            <person name="Hensen N."/>
            <person name="Bonometti L."/>
            <person name="Westerberg I."/>
            <person name="Brannstrom I.O."/>
            <person name="Guillou S."/>
            <person name="Cros-Aarteil S."/>
            <person name="Calhoun S."/>
            <person name="Haridas S."/>
            <person name="Kuo A."/>
            <person name="Mondo S."/>
            <person name="Pangilinan J."/>
            <person name="Riley R."/>
            <person name="LaButti K."/>
            <person name="Andreopoulos B."/>
            <person name="Lipzen A."/>
            <person name="Chen C."/>
            <person name="Yan M."/>
            <person name="Daum C."/>
            <person name="Ng V."/>
            <person name="Clum A."/>
            <person name="Steindorff A."/>
            <person name="Ohm R.A."/>
            <person name="Martin F."/>
            <person name="Silar P."/>
            <person name="Natvig D.O."/>
            <person name="Lalanne C."/>
            <person name="Gautier V."/>
            <person name="Ament-Velasquez S.L."/>
            <person name="Kruys A."/>
            <person name="Hutchinson M.I."/>
            <person name="Powell A.J."/>
            <person name="Barry K."/>
            <person name="Miller A.N."/>
            <person name="Grigoriev I.V."/>
            <person name="Debuchy R."/>
            <person name="Gladieux P."/>
            <person name="Hiltunen Thoren M."/>
            <person name="Johannesson H."/>
        </authorList>
    </citation>
    <scope>NUCLEOTIDE SEQUENCE</scope>
    <source>
        <strain evidence="2">CBS 955.72</strain>
    </source>
</reference>
<evidence type="ECO:0000313" key="2">
    <source>
        <dbReference type="EMBL" id="KAK3354048.1"/>
    </source>
</evidence>
<evidence type="ECO:0000259" key="1">
    <source>
        <dbReference type="Pfam" id="PF06985"/>
    </source>
</evidence>
<feature type="domain" description="Heterokaryon incompatibility" evidence="1">
    <location>
        <begin position="50"/>
        <end position="211"/>
    </location>
</feature>
<accession>A0AAJ0HJW0</accession>
<gene>
    <name evidence="2" type="ORF">B0T25DRAFT_545871</name>
</gene>
<dbReference type="Proteomes" id="UP001275084">
    <property type="component" value="Unassembled WGS sequence"/>
</dbReference>
<dbReference type="PANTHER" id="PTHR24148">
    <property type="entry name" value="ANKYRIN REPEAT DOMAIN-CONTAINING PROTEIN 39 HOMOLOG-RELATED"/>
    <property type="match status" value="1"/>
</dbReference>
<sequence>MATPTTPKPAPDLYSPLNTTTREIRLIGTKSASSSGVFLQTFPLATAPPYHALSYMWGNPSPAIDMEIHGHSVAVTRNLHDALMALWLRPDVRYVWIDALCINQASPLEKQHQVPLMDRIYSRATSVLIWLGPAANDSGRALDLFRRWGTAIDNALAVLNPGPKPNHSFSREGLKLVLDEIGNPPFDEPAFNAAKAFFSRDYWKRMWIVQELVLAEKALVLCGGDEVDLDHLRFSVAVWDGLGLLKVEDLIDPETQLRINMAYATGANLGPMQTVFKLRLQRRLAADSGQRFGPDVLDLVRLTRPSQATDPRDKIFAVYGMLGDQKYPVEPDYTVPVKDIYTTFTVEQINKSGRLDILSLAGSNNTTPRTNMALPTWVPDFSIDPSALNLATVAGTGYYADLGSTPLWTLSDNRRLTVRGIICDSLSTMTLSSDDPDNTTWPWAWWSLAATRSSHPYPAGIPWRQAVFRTLIADYASLGFGSAAFRGPDHEEWFLRRAEGCMAHMRWLALNRAWEWIRRQEADTGIKLLVAVNGEAEVTMDVTKLQDTGGMDDETLYWLRNSTDTSDEAVRKEALDAFLGPPDATNRLAWPFERYPLLAEQDQNLNLFRKATLSLCRGREFAVTGEGYFAMVPQEAREGDLVCVVFGCPIPMLLRKVGPSYVVVGEVAAYGMMQGEMMEEVRAGRLVAEDFELV</sequence>
<dbReference type="InterPro" id="IPR052895">
    <property type="entry name" value="HetReg/Transcr_Mod"/>
</dbReference>
<dbReference type="InterPro" id="IPR010730">
    <property type="entry name" value="HET"/>
</dbReference>
<keyword evidence="3" id="KW-1185">Reference proteome</keyword>
<reference evidence="2" key="2">
    <citation type="submission" date="2023-06" db="EMBL/GenBank/DDBJ databases">
        <authorList>
            <consortium name="Lawrence Berkeley National Laboratory"/>
            <person name="Haridas S."/>
            <person name="Hensen N."/>
            <person name="Bonometti L."/>
            <person name="Westerberg I."/>
            <person name="Brannstrom I.O."/>
            <person name="Guillou S."/>
            <person name="Cros-Aarteil S."/>
            <person name="Calhoun S."/>
            <person name="Kuo A."/>
            <person name="Mondo S."/>
            <person name="Pangilinan J."/>
            <person name="Riley R."/>
            <person name="Labutti K."/>
            <person name="Andreopoulos B."/>
            <person name="Lipzen A."/>
            <person name="Chen C."/>
            <person name="Yanf M."/>
            <person name="Daum C."/>
            <person name="Ng V."/>
            <person name="Clum A."/>
            <person name="Steindorff A."/>
            <person name="Ohm R."/>
            <person name="Martin F."/>
            <person name="Silar P."/>
            <person name="Natvig D."/>
            <person name="Lalanne C."/>
            <person name="Gautier V."/>
            <person name="Ament-Velasquez S.L."/>
            <person name="Kruys A."/>
            <person name="Hutchinson M.I."/>
            <person name="Powell A.J."/>
            <person name="Barry K."/>
            <person name="Miller A.N."/>
            <person name="Grigoriev I.V."/>
            <person name="Debuchy R."/>
            <person name="Gladieux P."/>
            <person name="Thoren M.H."/>
            <person name="Johannesson H."/>
        </authorList>
    </citation>
    <scope>NUCLEOTIDE SEQUENCE</scope>
    <source>
        <strain evidence="2">CBS 955.72</strain>
    </source>
</reference>
<dbReference type="EMBL" id="JAUIQD010000004">
    <property type="protein sequence ID" value="KAK3354048.1"/>
    <property type="molecule type" value="Genomic_DNA"/>
</dbReference>
<proteinExistence type="predicted"/>
<organism evidence="2 3">
    <name type="scientific">Lasiosphaeria hispida</name>
    <dbReference type="NCBI Taxonomy" id="260671"/>
    <lineage>
        <taxon>Eukaryota</taxon>
        <taxon>Fungi</taxon>
        <taxon>Dikarya</taxon>
        <taxon>Ascomycota</taxon>
        <taxon>Pezizomycotina</taxon>
        <taxon>Sordariomycetes</taxon>
        <taxon>Sordariomycetidae</taxon>
        <taxon>Sordariales</taxon>
        <taxon>Lasiosphaeriaceae</taxon>
        <taxon>Lasiosphaeria</taxon>
    </lineage>
</organism>
<evidence type="ECO:0000313" key="3">
    <source>
        <dbReference type="Proteomes" id="UP001275084"/>
    </source>
</evidence>
<dbReference type="Pfam" id="PF26639">
    <property type="entry name" value="Het-6_barrel"/>
    <property type="match status" value="1"/>
</dbReference>
<dbReference type="AlphaFoldDB" id="A0AAJ0HJW0"/>